<protein>
    <submittedName>
        <fullName evidence="2">THAP domain containing, apoptosis associated protein 3</fullName>
    </submittedName>
</protein>
<sequence length="99" mass="10494">SGDAEVVRGQAVLQPLQQPQEAAHLPPVPVQPPGAAEGMGAEHRPGQLQAQAAHGHLLRALPTRVLQCLWKPQKPEAECRAHGVRLSGRRTAGEGERGP</sequence>
<feature type="non-terminal residue" evidence="2">
    <location>
        <position position="99"/>
    </location>
</feature>
<feature type="non-terminal residue" evidence="2">
    <location>
        <position position="1"/>
    </location>
</feature>
<accession>G9KT68</accession>
<name>G9KT68_MUSPF</name>
<evidence type="ECO:0000256" key="1">
    <source>
        <dbReference type="SAM" id="MobiDB-lite"/>
    </source>
</evidence>
<organism evidence="2">
    <name type="scientific">Mustela putorius furo</name>
    <name type="common">European domestic ferret</name>
    <name type="synonym">Mustela furo</name>
    <dbReference type="NCBI Taxonomy" id="9669"/>
    <lineage>
        <taxon>Eukaryota</taxon>
        <taxon>Metazoa</taxon>
        <taxon>Chordata</taxon>
        <taxon>Craniata</taxon>
        <taxon>Vertebrata</taxon>
        <taxon>Euteleostomi</taxon>
        <taxon>Mammalia</taxon>
        <taxon>Eutheria</taxon>
        <taxon>Laurasiatheria</taxon>
        <taxon>Carnivora</taxon>
        <taxon>Caniformia</taxon>
        <taxon>Musteloidea</taxon>
        <taxon>Mustelidae</taxon>
        <taxon>Mustelinae</taxon>
        <taxon>Mustela</taxon>
    </lineage>
</organism>
<proteinExistence type="evidence at transcript level"/>
<reference evidence="2" key="1">
    <citation type="journal article" date="2013" name="J. Virol.">
        <title>Sequencing, annotation, and characterization of the influenza ferret infectome.</title>
        <authorList>
            <person name="Leon A.J."/>
            <person name="Banner D."/>
            <person name="Xu L."/>
            <person name="Ran L."/>
            <person name="Peng Z."/>
            <person name="Yi K."/>
            <person name="Chen C."/>
            <person name="Xu F."/>
            <person name="Huang J."/>
            <person name="Zhao Z."/>
            <person name="Lin Z."/>
            <person name="Huang S.H."/>
            <person name="Fang Y."/>
            <person name="Kelvin A.A."/>
            <person name="Ross T.M."/>
            <person name="Farooqui A."/>
            <person name="Kelvin D.J."/>
        </authorList>
    </citation>
    <scope>NUCLEOTIDE SEQUENCE</scope>
    <source>
        <tissue evidence="2">Lungs</tissue>
    </source>
</reference>
<evidence type="ECO:0000313" key="2">
    <source>
        <dbReference type="EMBL" id="AES08097.1"/>
    </source>
</evidence>
<feature type="region of interest" description="Disordered" evidence="1">
    <location>
        <begin position="1"/>
        <end position="46"/>
    </location>
</feature>
<dbReference type="AlphaFoldDB" id="G9KT68"/>
<dbReference type="EMBL" id="JP019499">
    <property type="protein sequence ID" value="AES08097.1"/>
    <property type="molecule type" value="mRNA"/>
</dbReference>